<sequence>MKSTLIAIIALLTCTIAFAQNVCHFNKTEIPRHESRLLELARVIEFRCDCVIPKAIIDRVYKGDTFMEDTQFLAERYQDGKCVSRKFFSLGKYSRASLSKGNYRSIITFGWNMDTQRLVGVNDTGFFRFPGFIDLPNFAASRPAASFFKNSKTEPRTCARGSKFNLYPIIAINGDKRKTYDGFTLTQPRINISNFTSNKLVNHYKDKSDSVIVYLYFGTGTRSLDLLQDRPEKPTKMQNKSQ</sequence>
<proteinExistence type="predicted"/>
<dbReference type="EMBL" id="AP026866">
    <property type="protein sequence ID" value="BDS07730.1"/>
    <property type="molecule type" value="Genomic_DNA"/>
</dbReference>
<evidence type="ECO:0000313" key="2">
    <source>
        <dbReference type="EMBL" id="BDS07730.1"/>
    </source>
</evidence>
<accession>A0AAT9FP48</accession>
<gene>
    <name evidence="2" type="ORF">NT6N_27700</name>
</gene>
<feature type="signal peptide" evidence="1">
    <location>
        <begin position="1"/>
        <end position="19"/>
    </location>
</feature>
<feature type="chain" id="PRO_5043568897" evidence="1">
    <location>
        <begin position="20"/>
        <end position="242"/>
    </location>
</feature>
<keyword evidence="1" id="KW-0732">Signal</keyword>
<dbReference type="KEGG" id="osu:NT6N_27700"/>
<name>A0AAT9FP48_9BACT</name>
<evidence type="ECO:0000256" key="1">
    <source>
        <dbReference type="SAM" id="SignalP"/>
    </source>
</evidence>
<reference evidence="2" key="1">
    <citation type="submission" date="2024-07" db="EMBL/GenBank/DDBJ databases">
        <title>Complete genome sequence of Verrucomicrobiaceae bacterium NT6N.</title>
        <authorList>
            <person name="Huang C."/>
            <person name="Takami H."/>
            <person name="Hamasaki K."/>
        </authorList>
    </citation>
    <scope>NUCLEOTIDE SEQUENCE</scope>
    <source>
        <strain evidence="2">NT6N</strain>
    </source>
</reference>
<organism evidence="2">
    <name type="scientific">Oceaniferula spumae</name>
    <dbReference type="NCBI Taxonomy" id="2979115"/>
    <lineage>
        <taxon>Bacteria</taxon>
        <taxon>Pseudomonadati</taxon>
        <taxon>Verrucomicrobiota</taxon>
        <taxon>Verrucomicrobiia</taxon>
        <taxon>Verrucomicrobiales</taxon>
        <taxon>Verrucomicrobiaceae</taxon>
        <taxon>Oceaniferula</taxon>
    </lineage>
</organism>
<protein>
    <submittedName>
        <fullName evidence="2">Uncharacterized protein</fullName>
    </submittedName>
</protein>
<dbReference type="AlphaFoldDB" id="A0AAT9FP48"/>